<dbReference type="Proteomes" id="UP000242715">
    <property type="component" value="Unassembled WGS sequence"/>
</dbReference>
<sequence>MRQEWFHTYSLQNCSNNISRTELVQRWENPSQVEDEDEYHILFASEASKEYWERADWMRVLQQCLQNYASVKEVIMDICSREEQNVAGHVAMVIIGQVA</sequence>
<evidence type="ECO:0000313" key="1">
    <source>
        <dbReference type="EMBL" id="GAU44601.1"/>
    </source>
</evidence>
<proteinExistence type="predicted"/>
<protein>
    <submittedName>
        <fullName evidence="1">Uncharacterized protein</fullName>
    </submittedName>
</protein>
<name>A0A2Z6NKX6_TRISU</name>
<keyword evidence="2" id="KW-1185">Reference proteome</keyword>
<dbReference type="AlphaFoldDB" id="A0A2Z6NKX6"/>
<gene>
    <name evidence="1" type="ORF">TSUD_240930</name>
</gene>
<dbReference type="EMBL" id="DF974058">
    <property type="protein sequence ID" value="GAU44601.1"/>
    <property type="molecule type" value="Genomic_DNA"/>
</dbReference>
<reference evidence="2" key="1">
    <citation type="journal article" date="2017" name="Front. Plant Sci.">
        <title>Climate Clever Clovers: New Paradigm to Reduce the Environmental Footprint of Ruminants by Breeding Low Methanogenic Forages Utilizing Haplotype Variation.</title>
        <authorList>
            <person name="Kaur P."/>
            <person name="Appels R."/>
            <person name="Bayer P.E."/>
            <person name="Keeble-Gagnere G."/>
            <person name="Wang J."/>
            <person name="Hirakawa H."/>
            <person name="Shirasawa K."/>
            <person name="Vercoe P."/>
            <person name="Stefanova K."/>
            <person name="Durmic Z."/>
            <person name="Nichols P."/>
            <person name="Revell C."/>
            <person name="Isobe S.N."/>
            <person name="Edwards D."/>
            <person name="Erskine W."/>
        </authorList>
    </citation>
    <scope>NUCLEOTIDE SEQUENCE [LARGE SCALE GENOMIC DNA]</scope>
    <source>
        <strain evidence="2">cv. Daliak</strain>
    </source>
</reference>
<evidence type="ECO:0000313" key="2">
    <source>
        <dbReference type="Proteomes" id="UP000242715"/>
    </source>
</evidence>
<accession>A0A2Z6NKX6</accession>
<organism evidence="1 2">
    <name type="scientific">Trifolium subterraneum</name>
    <name type="common">Subterranean clover</name>
    <dbReference type="NCBI Taxonomy" id="3900"/>
    <lineage>
        <taxon>Eukaryota</taxon>
        <taxon>Viridiplantae</taxon>
        <taxon>Streptophyta</taxon>
        <taxon>Embryophyta</taxon>
        <taxon>Tracheophyta</taxon>
        <taxon>Spermatophyta</taxon>
        <taxon>Magnoliopsida</taxon>
        <taxon>eudicotyledons</taxon>
        <taxon>Gunneridae</taxon>
        <taxon>Pentapetalae</taxon>
        <taxon>rosids</taxon>
        <taxon>fabids</taxon>
        <taxon>Fabales</taxon>
        <taxon>Fabaceae</taxon>
        <taxon>Papilionoideae</taxon>
        <taxon>50 kb inversion clade</taxon>
        <taxon>NPAAA clade</taxon>
        <taxon>Hologalegina</taxon>
        <taxon>IRL clade</taxon>
        <taxon>Trifolieae</taxon>
        <taxon>Trifolium</taxon>
    </lineage>
</organism>